<evidence type="ECO:0000313" key="2">
    <source>
        <dbReference type="Proteomes" id="UP001500016"/>
    </source>
</evidence>
<reference evidence="1 2" key="1">
    <citation type="journal article" date="2019" name="Int. J. Syst. Evol. Microbiol.">
        <title>The Global Catalogue of Microorganisms (GCM) 10K type strain sequencing project: providing services to taxonomists for standard genome sequencing and annotation.</title>
        <authorList>
            <consortium name="The Broad Institute Genomics Platform"/>
            <consortium name="The Broad Institute Genome Sequencing Center for Infectious Disease"/>
            <person name="Wu L."/>
            <person name="Ma J."/>
        </authorList>
    </citation>
    <scope>NUCLEOTIDE SEQUENCE [LARGE SCALE GENOMIC DNA]</scope>
    <source>
        <strain evidence="1 2">JCM 15478</strain>
    </source>
</reference>
<comment type="caution">
    <text evidence="1">The sequence shown here is derived from an EMBL/GenBank/DDBJ whole genome shotgun (WGS) entry which is preliminary data.</text>
</comment>
<keyword evidence="2" id="KW-1185">Reference proteome</keyword>
<accession>A0ABN2VLE9</accession>
<proteinExistence type="predicted"/>
<organism evidence="1 2">
    <name type="scientific">Streptomyces albiaxialis</name>
    <dbReference type="NCBI Taxonomy" id="329523"/>
    <lineage>
        <taxon>Bacteria</taxon>
        <taxon>Bacillati</taxon>
        <taxon>Actinomycetota</taxon>
        <taxon>Actinomycetes</taxon>
        <taxon>Kitasatosporales</taxon>
        <taxon>Streptomycetaceae</taxon>
        <taxon>Streptomyces</taxon>
    </lineage>
</organism>
<gene>
    <name evidence="1" type="ORF">GCM10009801_10880</name>
</gene>
<sequence>MVISLGFDRAAVGGASSTFVRVPAPCPARDGTGRLDPFAAGAAVRSPALTDLPTTEEVPCVPCSGWSCPSP</sequence>
<protein>
    <submittedName>
        <fullName evidence="1">Uncharacterized protein</fullName>
    </submittedName>
</protein>
<evidence type="ECO:0000313" key="1">
    <source>
        <dbReference type="EMBL" id="GAA2065490.1"/>
    </source>
</evidence>
<name>A0ABN2VLE9_9ACTN</name>
<dbReference type="Proteomes" id="UP001500016">
    <property type="component" value="Unassembled WGS sequence"/>
</dbReference>
<dbReference type="EMBL" id="BAAAPE010000002">
    <property type="protein sequence ID" value="GAA2065490.1"/>
    <property type="molecule type" value="Genomic_DNA"/>
</dbReference>